<dbReference type="Proteomes" id="UP000248889">
    <property type="component" value="Unassembled WGS sequence"/>
</dbReference>
<comment type="caution">
    <text evidence="5">The sequence shown here is derived from an EMBL/GenBank/DDBJ whole genome shotgun (WGS) entry which is preliminary data.</text>
</comment>
<dbReference type="PANTHER" id="PTHR10584:SF167">
    <property type="entry name" value="PFKB DOMAIN PROTEIN"/>
    <property type="match status" value="1"/>
</dbReference>
<dbReference type="PANTHER" id="PTHR10584">
    <property type="entry name" value="SUGAR KINASE"/>
    <property type="match status" value="1"/>
</dbReference>
<keyword evidence="1" id="KW-0808">Transferase</keyword>
<evidence type="ECO:0000313" key="6">
    <source>
        <dbReference type="Proteomes" id="UP000248889"/>
    </source>
</evidence>
<evidence type="ECO:0000259" key="4">
    <source>
        <dbReference type="Pfam" id="PF00294"/>
    </source>
</evidence>
<feature type="region of interest" description="Disordered" evidence="3">
    <location>
        <begin position="288"/>
        <end position="313"/>
    </location>
</feature>
<sequence>MSAENDVLVLGGAGVDTVVHVPELPLPFADSYLIRPGITTRAGQTGDFLALGLHALGLRVHHLDLLGDDPEGTLVRALHAEHGIPLTAIPQPAGTKRAVNLVDPLGRRLSLYDDTRAAPEDRLPEPVVRELARASRHTHVSISHPCAFALPLLREVGVTLSTDLHDWDGVNPYHEPFAHAADVVFVSAARLTDPEAVLRRVAERGRASVLVATAGADGAHLLADGELHHIPTVTPPAPVVDSNGAGDAFAAAFLFAWLAGEPALRAAHFGAVAGAHACTVPATTHAPITREQLLERAGDDRTGTTARGHEKEE</sequence>
<dbReference type="PROSITE" id="PS00584">
    <property type="entry name" value="PFKB_KINASES_2"/>
    <property type="match status" value="1"/>
</dbReference>
<evidence type="ECO:0000256" key="3">
    <source>
        <dbReference type="SAM" id="MobiDB-lite"/>
    </source>
</evidence>
<evidence type="ECO:0000256" key="2">
    <source>
        <dbReference type="ARBA" id="ARBA00022777"/>
    </source>
</evidence>
<name>A0A2X0K384_9ACTN</name>
<dbReference type="InterPro" id="IPR002173">
    <property type="entry name" value="Carboh/pur_kinase_PfkB_CS"/>
</dbReference>
<feature type="domain" description="Carbohydrate kinase PfkB" evidence="4">
    <location>
        <begin position="50"/>
        <end position="285"/>
    </location>
</feature>
<accession>A0A2X0K384</accession>
<reference evidence="5 6" key="1">
    <citation type="submission" date="2018-06" db="EMBL/GenBank/DDBJ databases">
        <title>Streptacidiphilus pinicola sp. nov., isolated from pine grove soil.</title>
        <authorList>
            <person name="Roh S.G."/>
            <person name="Park S."/>
            <person name="Kim M.-K."/>
            <person name="Yun B.-R."/>
            <person name="Park J."/>
            <person name="Kim M.J."/>
            <person name="Kim Y.S."/>
            <person name="Kim S.B."/>
        </authorList>
    </citation>
    <scope>NUCLEOTIDE SEQUENCE [LARGE SCALE GENOMIC DNA]</scope>
    <source>
        <strain evidence="5 6">MMS16-CNU450</strain>
    </source>
</reference>
<proteinExistence type="predicted"/>
<gene>
    <name evidence="5" type="ORF">DN069_30990</name>
</gene>
<dbReference type="Gene3D" id="3.40.1190.20">
    <property type="match status" value="1"/>
</dbReference>
<dbReference type="SUPFAM" id="SSF53613">
    <property type="entry name" value="Ribokinase-like"/>
    <property type="match status" value="1"/>
</dbReference>
<feature type="compositionally biased region" description="Basic and acidic residues" evidence="3">
    <location>
        <begin position="292"/>
        <end position="313"/>
    </location>
</feature>
<dbReference type="RefSeq" id="WP_111506557.1">
    <property type="nucleotide sequence ID" value="NZ_QKYN01000138.1"/>
</dbReference>
<dbReference type="OrthoDB" id="9808601at2"/>
<keyword evidence="2 5" id="KW-0418">Kinase</keyword>
<dbReference type="Pfam" id="PF00294">
    <property type="entry name" value="PfkB"/>
    <property type="match status" value="1"/>
</dbReference>
<dbReference type="InterPro" id="IPR029056">
    <property type="entry name" value="Ribokinase-like"/>
</dbReference>
<dbReference type="EMBL" id="QKYN01000138">
    <property type="protein sequence ID" value="RAG81780.1"/>
    <property type="molecule type" value="Genomic_DNA"/>
</dbReference>
<dbReference type="AlphaFoldDB" id="A0A2X0K384"/>
<dbReference type="InterPro" id="IPR011611">
    <property type="entry name" value="PfkB_dom"/>
</dbReference>
<protein>
    <submittedName>
        <fullName evidence="5">Adenosine kinase</fullName>
    </submittedName>
</protein>
<keyword evidence="6" id="KW-1185">Reference proteome</keyword>
<evidence type="ECO:0000313" key="5">
    <source>
        <dbReference type="EMBL" id="RAG81780.1"/>
    </source>
</evidence>
<evidence type="ECO:0000256" key="1">
    <source>
        <dbReference type="ARBA" id="ARBA00022679"/>
    </source>
</evidence>
<organism evidence="5 6">
    <name type="scientific">Streptacidiphilus pinicola</name>
    <dbReference type="NCBI Taxonomy" id="2219663"/>
    <lineage>
        <taxon>Bacteria</taxon>
        <taxon>Bacillati</taxon>
        <taxon>Actinomycetota</taxon>
        <taxon>Actinomycetes</taxon>
        <taxon>Kitasatosporales</taxon>
        <taxon>Streptomycetaceae</taxon>
        <taxon>Streptacidiphilus</taxon>
    </lineage>
</organism>
<dbReference type="GO" id="GO:0016301">
    <property type="term" value="F:kinase activity"/>
    <property type="evidence" value="ECO:0007669"/>
    <property type="project" value="UniProtKB-KW"/>
</dbReference>